<dbReference type="AlphaFoldDB" id="A0A7J7DS28"/>
<feature type="chain" id="PRO_5029559465" evidence="1">
    <location>
        <begin position="24"/>
        <end position="89"/>
    </location>
</feature>
<keyword evidence="1" id="KW-0732">Signal</keyword>
<gene>
    <name evidence="2" type="ORF">HS088_TW04G01176</name>
</gene>
<proteinExistence type="predicted"/>
<reference evidence="2 3" key="1">
    <citation type="journal article" date="2020" name="Nat. Commun.">
        <title>Genome of Tripterygium wilfordii and identification of cytochrome P450 involved in triptolide biosynthesis.</title>
        <authorList>
            <person name="Tu L."/>
            <person name="Su P."/>
            <person name="Zhang Z."/>
            <person name="Gao L."/>
            <person name="Wang J."/>
            <person name="Hu T."/>
            <person name="Zhou J."/>
            <person name="Zhang Y."/>
            <person name="Zhao Y."/>
            <person name="Liu Y."/>
            <person name="Song Y."/>
            <person name="Tong Y."/>
            <person name="Lu Y."/>
            <person name="Yang J."/>
            <person name="Xu C."/>
            <person name="Jia M."/>
            <person name="Peters R.J."/>
            <person name="Huang L."/>
            <person name="Gao W."/>
        </authorList>
    </citation>
    <scope>NUCLEOTIDE SEQUENCE [LARGE SCALE GENOMIC DNA]</scope>
    <source>
        <strain evidence="3">cv. XIE 37</strain>
        <tissue evidence="2">Leaf</tissue>
    </source>
</reference>
<name>A0A7J7DS28_TRIWF</name>
<dbReference type="InParanoid" id="A0A7J7DS28"/>
<keyword evidence="3" id="KW-1185">Reference proteome</keyword>
<dbReference type="EMBL" id="JAAARO010000004">
    <property type="protein sequence ID" value="KAF5749212.1"/>
    <property type="molecule type" value="Genomic_DNA"/>
</dbReference>
<feature type="signal peptide" evidence="1">
    <location>
        <begin position="1"/>
        <end position="23"/>
    </location>
</feature>
<evidence type="ECO:0000313" key="2">
    <source>
        <dbReference type="EMBL" id="KAF5749212.1"/>
    </source>
</evidence>
<organism evidence="2 3">
    <name type="scientific">Tripterygium wilfordii</name>
    <name type="common">Thunder God vine</name>
    <dbReference type="NCBI Taxonomy" id="458696"/>
    <lineage>
        <taxon>Eukaryota</taxon>
        <taxon>Viridiplantae</taxon>
        <taxon>Streptophyta</taxon>
        <taxon>Embryophyta</taxon>
        <taxon>Tracheophyta</taxon>
        <taxon>Spermatophyta</taxon>
        <taxon>Magnoliopsida</taxon>
        <taxon>eudicotyledons</taxon>
        <taxon>Gunneridae</taxon>
        <taxon>Pentapetalae</taxon>
        <taxon>rosids</taxon>
        <taxon>fabids</taxon>
        <taxon>Celastrales</taxon>
        <taxon>Celastraceae</taxon>
        <taxon>Tripterygium</taxon>
    </lineage>
</organism>
<accession>A0A7J7DS28</accession>
<dbReference type="Proteomes" id="UP000593562">
    <property type="component" value="Unassembled WGS sequence"/>
</dbReference>
<comment type="caution">
    <text evidence="2">The sequence shown here is derived from an EMBL/GenBank/DDBJ whole genome shotgun (WGS) entry which is preliminary data.</text>
</comment>
<evidence type="ECO:0000313" key="3">
    <source>
        <dbReference type="Proteomes" id="UP000593562"/>
    </source>
</evidence>
<protein>
    <submittedName>
        <fullName evidence="2">Cupredoxin superfamily protein isoform 1</fullName>
    </submittedName>
</protein>
<sequence>MKISSMLLQLISLLCLLPQFVQSTTILVDGVSEWKDPSVHVGDTVSGGGGVSCSTDGSILCCNSVVAVEKTREKETEQEAEAECELHFV</sequence>
<evidence type="ECO:0000256" key="1">
    <source>
        <dbReference type="SAM" id="SignalP"/>
    </source>
</evidence>